<feature type="coiled-coil region" evidence="1">
    <location>
        <begin position="2913"/>
        <end position="2947"/>
    </location>
</feature>
<accession>A0A7J7ZQA8</accession>
<evidence type="ECO:0000259" key="4">
    <source>
        <dbReference type="SMART" id="SM00208"/>
    </source>
</evidence>
<dbReference type="InterPro" id="IPR001368">
    <property type="entry name" value="TNFR/NGFR_Cys_rich_reg"/>
</dbReference>
<dbReference type="SMART" id="SM00208">
    <property type="entry name" value="TNFR"/>
    <property type="match status" value="5"/>
</dbReference>
<feature type="region of interest" description="Disordered" evidence="2">
    <location>
        <begin position="2675"/>
        <end position="2695"/>
    </location>
</feature>
<keyword evidence="1" id="KW-0175">Coiled coil</keyword>
<gene>
    <name evidence="5" type="ORF">mRhiFer1_009557</name>
</gene>
<dbReference type="SUPFAM" id="SSF57184">
    <property type="entry name" value="Growth factor receptor domain"/>
    <property type="match status" value="10"/>
</dbReference>
<dbReference type="InterPro" id="IPR009030">
    <property type="entry name" value="Growth_fac_rcpt_cys_sf"/>
</dbReference>
<keyword evidence="3" id="KW-0732">Signal</keyword>
<evidence type="ECO:0000313" key="5">
    <source>
        <dbReference type="EMBL" id="KAF6376364.1"/>
    </source>
</evidence>
<evidence type="ECO:0000313" key="6">
    <source>
        <dbReference type="Proteomes" id="UP000585614"/>
    </source>
</evidence>
<sequence length="3055" mass="317925">MPQPGLWMVLAPLLAAFNARTAILSPCSGAHCHLLCLVICLLGQHCMTGSCLQCPAGFYRLGGRSALQLCPTGACDALPGLSDSKDSQQYLPGQEPSSQHAGCVFCPLRYFTDGGLGVQPCPTGHFCADDAARSSKGKRETPHPNTSFCWAGLACPPGTGGPNWPPTPCPAGHYCPPGTKQPTQFQCPPGTWSNRTRLTTGEECAPCPRGWFCVSGAQVPSGACRAGHYCPQGTKWGTQFPCPAGTYSSQAGNGQMEDCLPCPPGAFCPSGAPKPVLCPRGTSRQSPGARLAVACVLCPSGHHCPELGTATPRPCGAGSFSGPGRLWCQECPGGKLCNQTKLAGPTACPPGHYCPAQGLLSIPCPMGTFRDAPGAARVEDCQLCRPGTFCGREGLAEPQGRCRAGHHCGPGSNTSSPEALPFGDLCPPGHFCPAGTEDPRQRPCPVGTWNAERGAPDVSWCLPCPPGLFCATAGQAVPRGPCAPGAEVTHPDGDSRATAGGPCPPGHFCPLGTGMPLPCPVGTFSDRMFLSMASECLACPSGHFCRRSGLTAPSGPCSPGYFCLAGVTSPTPTGHSEQGGPCPRGHFCPRGTSLPQPCPAGSYNNLTGQASCFPCPAGYYCPETVTTYSGHPCPAGFYCPTGTKYATQFPCPRGYYNPDPLTQSLDGCLPCPPGHYCGQENLTQASGPCDAGWFCVSAAWTARPFDLDNYTSANCLCPATATGGRCLAGSFCPKGSREPMSCLPGSFCATSGLSTPSGPCQAGYFCARGATSPTPEDGLTGAPCPPGTFCPSASHRPTPCPAGTFSSLPEQTVSSACQACPRGFYCKEAGLQAPSGQCPAGYYCDTSAGPVQDFSLYPCPQGYYCPLGTAVATQHSCPVGTYGPRDGLRSIAECQMCPAGKFCALAGLGAPTGDCAAGHWCRGGATSEDPAGLLCPAGHYCLRGAPVPARCPPGTWSEEGNPTPEGCRDCSGGRLCSGGHPPIWPAPSHPGVSCTGGTIPATPMEGLSGTSCPPGHLRPLGMADLPPCSPGSYASSAHTTKCQVCPSGHYCVPGLRPQLCPRGFYCPEGSGLSWQPCPPGTYGPVPGLSSLVGCRACDRGRFCPGANATEAGGQCWEGFFCSRGSTRPNPEAGTEEAAGPCPQGHYCPRGSAMPQPCPPGTFSARLKLSSEADCSPCPPGHYCGSPGLASPSGLCSPGFFCVRGALIPNGSLGDLTGGPCPAGHFCPAGTVTPRPCPAGTHNSLAAQGHCEPCPEGFCPFGTQGTGARSIWPVDCPAGYYCPLGTQTATQHPCPGGTFRERAGARSTEDCRPCPAGQFCSDSGAGKRFPDGPCSAGYYCPPGQTSATPTSFRCPQGFYCPEGSPQPRACENGTFQPQEAKGSCEPCPPGFYCEASGTGPTAGGPSLCLQGYFCPPGSHLATAHPCPRGTFGPRPGAAAELDCELCPAGMFCSSEGLSEPSGLCHSAHYCTGGAVSPTPIKHKVEAPGLPGNDICPPGFFCPRGTGIPVPCQPGFYSSAPGLASEDQCQPCPPGHYCDSPGLSHALEAGLCDAGYICLGGSTVPSPSNGIHGYKCSPGFRCPPGAHSELPCEPGTFSPLSGADTCLPCPAGTYCPKAASVEPAICPKGHYCPVRTASALPCPEGTLNPREGTLSPRACQPCPAGKYCPGEGSGQPEGPCLAGYYCGGGAASPTPWRNSAFPLNGPCPLGHYCPQGTLHPVPCPMGTMRSNPGGISAGSCEPCPAGSFCPSLGLSYPTGSCVAGSECPLDLVASSPMALPCPQGHFCQPGAAWPAVCHRGGYQPSLGSDTCLRCPPGFHCPHPGTIVPRLCPAHTYCPAGTWSPPPCPPGTFTPQDTAGLREEGDCSICPPGHYCRGGQVWGKCPAGYFCPPGTSGLMIPGPRESQTLCPRGQLCAKPCPPGFYCPEGSGEPTLCPPHTVAATPRAKQQEDCEPCPPGRWCKAGDPATRPCPAGHYCPGGRETHPGGPQACPEHTYLTAEGGQRRAECRPCPAGYHCPSPGLSSFEGHLCPPGHWCPGGQGAFLCPPGTFRTEPGAASQEDCELCPPGYYCPEAELRGPENVFAIPCRAGSECPAGAVAEVACRAGSYCGPQTGVPPLCPGGYACPAGSPTYTGPGQLCVFPYYCPPGSTHPRACPGGSEALNRSGLRVFQDTCCRLCDAGTYRIPALDALSCQPCPPGFSCQPGTEWYHSQPCPVGHYCPAGTHSPRPCPTGTFRNSSQAGAAGECLPCPANTFSARPGQTGCLPCGSSAFSPPGASHCTCRGLNRVFQKSDGSCICQAGHASYDRRGLESDESNSEEDCQPQVAERCSAGDVRLAATRKCVSPQQHNCSSFCHPVGGELSAELGICRCREYVSAEELCDAQCLARAPQLTLAWGPSRKLILSMKGEAGDSTQQEVTSTLGPDQFFRGSARVHLVQCGPHGIFGFIISREDMLGSFLLGPPVSSPQLQRRHWTADPESNGPSIHPQIPNPVVCLVEGDVILFQLQILPHNRSASHYPVYQKQHLFNSNPHWDSGPFRRLSYLVQETHLNFTRFAHQFLDPGTYVFQDNGLPESMAVVLVKEKEEACGPGLAPVQPSSPYQLARQGVLRRRLPNLGPDWTAITGVLLAVGLATAVLTGLGLVLRPSLAQACPVKAWRPQWRGLGEPHVPTEYAPLRNSHLLHGGRGPPGSGEGADSQETAITQGAGELLPTKTLEDFSIRTLYDKLEDQSLHVAAQLSKHRSDALAFYRGASQQLQGLRDLLQGLSSIETGAKVTARTDTGQREDWWGSHTAASPRERLQRPPGCTPSVSPLGFQPELDRVIAALASALSHAHRPPAGTSRKASGQVGERPLSICQQNPQLASDVLLKSRAPPSNGEHQSARPQQDQRPGRHPQGDAKGGAESPGLGHGRMHEGFPELQRKIWQVEDTLDALNEEFFQLTAHALELQREEDKSDQLPPSRGGTVQVVPSIFPCVWQEDRPNPAEAGGPDRGHPGTWALKSDQALMLEVRRAHLAQRIEDLEWELSLLLQVADGSTCAWGDAESHRMLQWPSGPVPGP</sequence>
<name>A0A7J7ZQA8_RHIFE</name>
<dbReference type="Proteomes" id="UP000585614">
    <property type="component" value="Unassembled WGS sequence"/>
</dbReference>
<protein>
    <recommendedName>
        <fullName evidence="4">TNFR-Cys domain-containing protein</fullName>
    </recommendedName>
</protein>
<dbReference type="PANTHER" id="PTHR46104:SF1">
    <property type="entry name" value="GENE 9195-RELATED"/>
    <property type="match status" value="1"/>
</dbReference>
<feature type="region of interest" description="Disordered" evidence="2">
    <location>
        <begin position="2791"/>
        <end position="2810"/>
    </location>
</feature>
<feature type="domain" description="TNFR-Cys" evidence="4">
    <location>
        <begin position="1510"/>
        <end position="1547"/>
    </location>
</feature>
<proteinExistence type="predicted"/>
<feature type="domain" description="TNFR-Cys" evidence="4">
    <location>
        <begin position="1969"/>
        <end position="2006"/>
    </location>
</feature>
<comment type="caution">
    <text evidence="5">The sequence shown here is derived from an EMBL/GenBank/DDBJ whole genome shotgun (WGS) entry which is preliminary data.</text>
</comment>
<dbReference type="PANTHER" id="PTHR46104">
    <property type="entry name" value="GENE 9195-RELATED-RELATED"/>
    <property type="match status" value="1"/>
</dbReference>
<feature type="domain" description="TNFR-Cys" evidence="4">
    <location>
        <begin position="1236"/>
        <end position="1275"/>
    </location>
</feature>
<evidence type="ECO:0000256" key="1">
    <source>
        <dbReference type="SAM" id="Coils"/>
    </source>
</evidence>
<evidence type="ECO:0000256" key="2">
    <source>
        <dbReference type="SAM" id="MobiDB-lite"/>
    </source>
</evidence>
<dbReference type="EMBL" id="JACAGC010000003">
    <property type="protein sequence ID" value="KAF6376364.1"/>
    <property type="molecule type" value="Genomic_DNA"/>
</dbReference>
<feature type="domain" description="TNFR-Cys" evidence="4">
    <location>
        <begin position="1867"/>
        <end position="1907"/>
    </location>
</feature>
<feature type="region of interest" description="Disordered" evidence="2">
    <location>
        <begin position="2828"/>
        <end position="2847"/>
    </location>
</feature>
<feature type="compositionally biased region" description="Gly residues" evidence="2">
    <location>
        <begin position="2681"/>
        <end position="2690"/>
    </location>
</feature>
<dbReference type="SMART" id="SM01411">
    <property type="entry name" value="Ephrin_rec_like"/>
    <property type="match status" value="32"/>
</dbReference>
<feature type="compositionally biased region" description="Polar residues" evidence="2">
    <location>
        <begin position="2874"/>
        <end position="2885"/>
    </location>
</feature>
<dbReference type="Gene3D" id="2.10.50.10">
    <property type="entry name" value="Tumor Necrosis Factor Receptor, subunit A, domain 2"/>
    <property type="match status" value="7"/>
</dbReference>
<feature type="signal peptide" evidence="3">
    <location>
        <begin position="1"/>
        <end position="22"/>
    </location>
</feature>
<reference evidence="5 6" key="1">
    <citation type="journal article" date="2020" name="Nature">
        <title>Six reference-quality genomes reveal evolution of bat adaptations.</title>
        <authorList>
            <person name="Jebb D."/>
            <person name="Huang Z."/>
            <person name="Pippel M."/>
            <person name="Hughes G.M."/>
            <person name="Lavrichenko K."/>
            <person name="Devanna P."/>
            <person name="Winkler S."/>
            <person name="Jermiin L.S."/>
            <person name="Skirmuntt E.C."/>
            <person name="Katzourakis A."/>
            <person name="Burkitt-Gray L."/>
            <person name="Ray D.A."/>
            <person name="Sullivan K.A.M."/>
            <person name="Roscito J.G."/>
            <person name="Kirilenko B.M."/>
            <person name="Davalos L.M."/>
            <person name="Corthals A.P."/>
            <person name="Power M.L."/>
            <person name="Jones G."/>
            <person name="Ransome R.D."/>
            <person name="Dechmann D.K.N."/>
            <person name="Locatelli A.G."/>
            <person name="Puechmaille S.J."/>
            <person name="Fedrigo O."/>
            <person name="Jarvis E.D."/>
            <person name="Hiller M."/>
            <person name="Vernes S.C."/>
            <person name="Myers E.W."/>
            <person name="Teeling E.C."/>
        </authorList>
    </citation>
    <scope>NUCLEOTIDE SEQUENCE [LARGE SCALE GENOMIC DNA]</scope>
    <source>
        <strain evidence="5">MRhiFer1</strain>
        <tissue evidence="5">Lung</tissue>
    </source>
</reference>
<feature type="domain" description="TNFR-Cys" evidence="4">
    <location>
        <begin position="1590"/>
        <end position="1624"/>
    </location>
</feature>
<evidence type="ECO:0000256" key="3">
    <source>
        <dbReference type="SAM" id="SignalP"/>
    </source>
</evidence>
<organism evidence="5 6">
    <name type="scientific">Rhinolophus ferrumequinum</name>
    <name type="common">Greater horseshoe bat</name>
    <dbReference type="NCBI Taxonomy" id="59479"/>
    <lineage>
        <taxon>Eukaryota</taxon>
        <taxon>Metazoa</taxon>
        <taxon>Chordata</taxon>
        <taxon>Craniata</taxon>
        <taxon>Vertebrata</taxon>
        <taxon>Euteleostomi</taxon>
        <taxon>Mammalia</taxon>
        <taxon>Eutheria</taxon>
        <taxon>Laurasiatheria</taxon>
        <taxon>Chiroptera</taxon>
        <taxon>Yinpterochiroptera</taxon>
        <taxon>Rhinolophoidea</taxon>
        <taxon>Rhinolophidae</taxon>
        <taxon>Rhinolophinae</taxon>
        <taxon>Rhinolophus</taxon>
    </lineage>
</organism>
<feature type="chain" id="PRO_5029520197" description="TNFR-Cys domain-containing protein" evidence="3">
    <location>
        <begin position="23"/>
        <end position="3055"/>
    </location>
</feature>
<feature type="region of interest" description="Disordered" evidence="2">
    <location>
        <begin position="2867"/>
        <end position="2910"/>
    </location>
</feature>